<proteinExistence type="predicted"/>
<evidence type="ECO:0000313" key="2">
    <source>
        <dbReference type="Proteomes" id="UP000189935"/>
    </source>
</evidence>
<evidence type="ECO:0000313" key="1">
    <source>
        <dbReference type="EMBL" id="SHL40032.1"/>
    </source>
</evidence>
<gene>
    <name evidence="1" type="ORF">SAMN05444159_5805</name>
</gene>
<organism evidence="1 2">
    <name type="scientific">Bradyrhizobium lablabi</name>
    <dbReference type="NCBI Taxonomy" id="722472"/>
    <lineage>
        <taxon>Bacteria</taxon>
        <taxon>Pseudomonadati</taxon>
        <taxon>Pseudomonadota</taxon>
        <taxon>Alphaproteobacteria</taxon>
        <taxon>Hyphomicrobiales</taxon>
        <taxon>Nitrobacteraceae</taxon>
        <taxon>Bradyrhizobium</taxon>
    </lineage>
</organism>
<reference evidence="1 2" key="1">
    <citation type="submission" date="2016-11" db="EMBL/GenBank/DDBJ databases">
        <authorList>
            <person name="Jaros S."/>
            <person name="Januszkiewicz K."/>
            <person name="Wedrychowicz H."/>
        </authorList>
    </citation>
    <scope>NUCLEOTIDE SEQUENCE [LARGE SCALE GENOMIC DNA]</scope>
    <source>
        <strain evidence="1 2">GAS499</strain>
    </source>
</reference>
<dbReference type="RefSeq" id="WP_079543071.1">
    <property type="nucleotide sequence ID" value="NZ_LT670844.1"/>
</dbReference>
<accession>A0A1M7ABI2</accession>
<dbReference type="AlphaFoldDB" id="A0A1M7ABI2"/>
<dbReference type="EMBL" id="LT670844">
    <property type="protein sequence ID" value="SHL40032.1"/>
    <property type="molecule type" value="Genomic_DNA"/>
</dbReference>
<name>A0A1M7ABI2_9BRAD</name>
<dbReference type="Proteomes" id="UP000189935">
    <property type="component" value="Chromosome I"/>
</dbReference>
<sequence length="1256" mass="123690">MIDASTIKDQFGDVLGTGLISTTFTVPASFTTTFIGPNGGEWNTAANWSTGEVPGITDDVVINNNVNFDGATGSVNAVGIHSLTVNSGSTLNLNSGTLVVNASTNAPGAIVNNGATVSFKQPATIGTLTQIAGDMFVDTLVNTLVNQTVNLPGQLCAVTLTGGTLQIDGGSTIVGIAQPSFIATLTQSGGTLLGAATVTVTGATVLTGGFMFGNGTTVAQGGLTINAGGADGTGTFHLERVLENKGVATWSSGNIDLGGSGTNPLIGVLVNDSTGTFTIGFTGGTISASNVSKAASQLTRPIVNQGTIVQNAGLHTTIAVGINNSGTLQINGTLDLSDPTTQNGAVFIGGTVSVGTLGVLRSGTSMSFDATTVLTNNGTIEVDQGPLAFAGPFTDNGNIVLGAQATVLVNAIPAPLGNLNFTITSGPTPQSTPTPVFEGSPVNFGIAVTDLGSTVVNAQLVAIAPNGTTTVLATNTASPFGLSGTLPTIAANGGSSQLTLEIRVTDARGVTRLSDPINLIFATSLPDTWIGAASGDNNWNDPANWSTGQVPGALNDVVMNLLPGQTVTMGSGNETINSLTEKGGGTLVVNGALTVTGAVNIADTLKVVGGSVTANGAATVANLDVGNGIAGIASGNFIANGAVTLGGVDLTGGVLSVPGSVTITGQAAFNSGAEIDGPGTVVYQGTQLALTNGTILHTVLENHGQAVVSGSVDLGQSGVLRNMSTGTLTLNGSITGIAPSVGSPSAALFDNQGSVVASAGGAINIGAAMSDSGQIQIPTGAVLTFTGGGTISGQIRGAGTLALLGNSAANTYEFKPTATLSVSTLTVGSVVTFDPSAIFTTHNVLLQGGTLTGLASGTTLASLTVGTGASEIDGNLTIGTLSLNGTTGSAIFTSAGTLTVTGSASVFDGIFLGAGTTLISGNLSITGSAPGSTPALHGLGIDGGHVLELLQGTTTWSSGDINLNPLADQIAGTLRIDRNDAFNVMLDSSAAGNGGRILEGSIVGGAFVATQNSTALLDVQGVFQKLGSTGTTILSGMNINVSGFMGAVEGSLEFDQTTVTNSGFIQAVQGSLTFNLATSSGTPGSLTNTTGGTIEVDQGQLSVSGAFTDNGSVVLGPQATTLVNGDTTLGALNFTITSGPTPQPTPTQIIVGSTVTFTLNVTDAAPATVTQSELVALAPDGSIIAVLASNTSSPFSLTSAALNPFVASSGDASGNLFATLQIRVTDSRGVTRRSALINVELLGGSGGHGKPPPGGG</sequence>
<protein>
    <submittedName>
        <fullName evidence="1">Uncharacterized protein</fullName>
    </submittedName>
</protein>
<dbReference type="OrthoDB" id="6756629at2"/>